<keyword evidence="2" id="KW-0238">DNA-binding</keyword>
<organism evidence="9 10">
    <name type="scientific">Gracilariopsis chorda</name>
    <dbReference type="NCBI Taxonomy" id="448386"/>
    <lineage>
        <taxon>Eukaryota</taxon>
        <taxon>Rhodophyta</taxon>
        <taxon>Florideophyceae</taxon>
        <taxon>Rhodymeniophycidae</taxon>
        <taxon>Gracilariales</taxon>
        <taxon>Gracilariaceae</taxon>
        <taxon>Gracilariopsis</taxon>
    </lineage>
</organism>
<evidence type="ECO:0000256" key="4">
    <source>
        <dbReference type="ARBA" id="ARBA00023242"/>
    </source>
</evidence>
<feature type="domain" description="SANT" evidence="7">
    <location>
        <begin position="106"/>
        <end position="157"/>
    </location>
</feature>
<evidence type="ECO:0000313" key="9">
    <source>
        <dbReference type="EMBL" id="PXF46547.1"/>
    </source>
</evidence>
<feature type="compositionally biased region" description="Low complexity" evidence="5">
    <location>
        <begin position="596"/>
        <end position="614"/>
    </location>
</feature>
<evidence type="ECO:0000259" key="6">
    <source>
        <dbReference type="PROSITE" id="PS50090"/>
    </source>
</evidence>
<dbReference type="NCBIfam" id="TIGR01557">
    <property type="entry name" value="myb_SHAQKYF"/>
    <property type="match status" value="1"/>
</dbReference>
<dbReference type="SUPFAM" id="SSF46689">
    <property type="entry name" value="Homeodomain-like"/>
    <property type="match status" value="1"/>
</dbReference>
<feature type="compositionally biased region" description="Polar residues" evidence="5">
    <location>
        <begin position="539"/>
        <end position="574"/>
    </location>
</feature>
<dbReference type="PROSITE" id="PS51294">
    <property type="entry name" value="HTH_MYB"/>
    <property type="match status" value="1"/>
</dbReference>
<feature type="compositionally biased region" description="Basic residues" evidence="5">
    <location>
        <begin position="516"/>
        <end position="534"/>
    </location>
</feature>
<dbReference type="Gene3D" id="1.10.10.60">
    <property type="entry name" value="Homeodomain-like"/>
    <property type="match status" value="1"/>
</dbReference>
<feature type="region of interest" description="Disordered" evidence="5">
    <location>
        <begin position="1"/>
        <end position="46"/>
    </location>
</feature>
<accession>A0A2V3IXY8</accession>
<evidence type="ECO:0000313" key="10">
    <source>
        <dbReference type="Proteomes" id="UP000247409"/>
    </source>
</evidence>
<evidence type="ECO:0000256" key="5">
    <source>
        <dbReference type="SAM" id="MobiDB-lite"/>
    </source>
</evidence>
<comment type="caution">
    <text evidence="9">The sequence shown here is derived from an EMBL/GenBank/DDBJ whole genome shotgun (WGS) entry which is preliminary data.</text>
</comment>
<evidence type="ECO:0000256" key="3">
    <source>
        <dbReference type="ARBA" id="ARBA00023163"/>
    </source>
</evidence>
<feature type="compositionally biased region" description="Low complexity" evidence="5">
    <location>
        <begin position="209"/>
        <end position="227"/>
    </location>
</feature>
<dbReference type="PROSITE" id="PS50090">
    <property type="entry name" value="MYB_LIKE"/>
    <property type="match status" value="1"/>
</dbReference>
<proteinExistence type="predicted"/>
<keyword evidence="4" id="KW-0539">Nucleus</keyword>
<dbReference type="STRING" id="448386.A0A2V3IXY8"/>
<feature type="domain" description="Myb-like" evidence="6">
    <location>
        <begin position="103"/>
        <end position="153"/>
    </location>
</feature>
<feature type="compositionally biased region" description="Polar residues" evidence="5">
    <location>
        <begin position="470"/>
        <end position="511"/>
    </location>
</feature>
<keyword evidence="10" id="KW-1185">Reference proteome</keyword>
<feature type="compositionally biased region" description="Low complexity" evidence="5">
    <location>
        <begin position="456"/>
        <end position="467"/>
    </location>
</feature>
<gene>
    <name evidence="9" type="ORF">BWQ96_03675</name>
</gene>
<feature type="compositionally biased region" description="Basic and acidic residues" evidence="5">
    <location>
        <begin position="705"/>
        <end position="714"/>
    </location>
</feature>
<dbReference type="PANTHER" id="PTHR12802:SF155">
    <property type="entry name" value="DEUBIQUITINASE MYSM1"/>
    <property type="match status" value="1"/>
</dbReference>
<feature type="compositionally biased region" description="Low complexity" evidence="5">
    <location>
        <begin position="718"/>
        <end position="733"/>
    </location>
</feature>
<name>A0A2V3IXY8_9FLOR</name>
<dbReference type="CDD" id="cd00167">
    <property type="entry name" value="SANT"/>
    <property type="match status" value="1"/>
</dbReference>
<dbReference type="InterPro" id="IPR001005">
    <property type="entry name" value="SANT/Myb"/>
</dbReference>
<feature type="region of interest" description="Disordered" evidence="5">
    <location>
        <begin position="434"/>
        <end position="744"/>
    </location>
</feature>
<dbReference type="InterPro" id="IPR017930">
    <property type="entry name" value="Myb_dom"/>
</dbReference>
<dbReference type="AlphaFoldDB" id="A0A2V3IXY8"/>
<dbReference type="SMART" id="SM00717">
    <property type="entry name" value="SANT"/>
    <property type="match status" value="1"/>
</dbReference>
<keyword evidence="3" id="KW-0804">Transcription</keyword>
<evidence type="ECO:0000256" key="1">
    <source>
        <dbReference type="ARBA" id="ARBA00023015"/>
    </source>
</evidence>
<feature type="compositionally biased region" description="Polar residues" evidence="5">
    <location>
        <begin position="434"/>
        <end position="455"/>
    </location>
</feature>
<dbReference type="InterPro" id="IPR006447">
    <property type="entry name" value="Myb_dom_plants"/>
</dbReference>
<feature type="compositionally biased region" description="Basic and acidic residues" evidence="5">
    <location>
        <begin position="657"/>
        <end position="679"/>
    </location>
</feature>
<keyword evidence="1" id="KW-0805">Transcription regulation</keyword>
<protein>
    <submittedName>
        <fullName evidence="9">Protein REVEILLE 8</fullName>
    </submittedName>
</protein>
<sequence length="744" mass="80595">MSGLAQLPSPPPATPAPTPTPTHPTPQQPHPTQPPPQPPPHQLHFSLPVMPHIAPVWVDPTAIAVAPPQHIHYLPVPPPTPTPPQSQFPPPTTARPRPRKPYTTTKVREMWSASEHQRMIDGLRLFKRHWAKVTEHVGTRSIAQVRSHAQKYFDKVAREKTDDYVPRARPKRKSATPYPRKLREHPAPPPPHTSNPASATHAPQPPTPVAAAPSAPAHSHPAAHPQPYAFPLHQVHSALPPSHSIHSTPPLHAQQMHLQYAASPNPFVPHLQHSPYLAQPHHQITIQHQPSAQPVFSPYLNVCPTQSPNLHRPNFPASAHPSPMSYVSGQTYAQSPTPQPQHVPMPHPVFNLISPITPGPYPSAAIAQSPSVAQTPATLVPVTPLQHHTPQLSHLHSHPGGPIDNCAKCNALRRYGGVLQEIVQIGGSQPLQSAHVVQTTTRPPPWNSLQQPQQLTTKGGAASTAAKPFNQATDSTACATNQDPSVSTSGKKTIDQSVPSSDDSRKNTGTSLRAPAKSRAHRSRLSKSRKRILKRTVVEQAQNNVSSGEMSESDNFSRIKSAATDSSKPTLNESPQERKTQTSPLVTKKSRKRRASFSSANLASTAMASADSSACPRPMKKARCVPIAPSPNLVKQAPKRPRPESETHRNVSVVNTKDVHPIPDRENANAQSKEEKSAKADMPAPASPTSNSGSGANSPRVDAYSPREQKEIFDAVHSLQILSRTPSSSSPSHSESKGNSDDRH</sequence>
<feature type="compositionally biased region" description="Basic and acidic residues" evidence="5">
    <location>
        <begin position="734"/>
        <end position="744"/>
    </location>
</feature>
<evidence type="ECO:0000259" key="7">
    <source>
        <dbReference type="PROSITE" id="PS51293"/>
    </source>
</evidence>
<feature type="domain" description="HTH myb-type" evidence="8">
    <location>
        <begin position="103"/>
        <end position="157"/>
    </location>
</feature>
<dbReference type="OrthoDB" id="118550at2759"/>
<dbReference type="EMBL" id="NBIV01000036">
    <property type="protein sequence ID" value="PXF46547.1"/>
    <property type="molecule type" value="Genomic_DNA"/>
</dbReference>
<feature type="compositionally biased region" description="Polar residues" evidence="5">
    <location>
        <begin position="687"/>
        <end position="697"/>
    </location>
</feature>
<evidence type="ECO:0000259" key="8">
    <source>
        <dbReference type="PROSITE" id="PS51294"/>
    </source>
</evidence>
<evidence type="ECO:0000256" key="2">
    <source>
        <dbReference type="ARBA" id="ARBA00023125"/>
    </source>
</evidence>
<feature type="region of interest" description="Disordered" evidence="5">
    <location>
        <begin position="74"/>
        <end position="101"/>
    </location>
</feature>
<feature type="compositionally biased region" description="Pro residues" evidence="5">
    <location>
        <begin position="75"/>
        <end position="93"/>
    </location>
</feature>
<feature type="compositionally biased region" description="Pro residues" evidence="5">
    <location>
        <begin position="8"/>
        <end position="41"/>
    </location>
</feature>
<feature type="region of interest" description="Disordered" evidence="5">
    <location>
        <begin position="160"/>
        <end position="227"/>
    </location>
</feature>
<dbReference type="PROSITE" id="PS51293">
    <property type="entry name" value="SANT"/>
    <property type="match status" value="1"/>
</dbReference>
<dbReference type="InterPro" id="IPR009057">
    <property type="entry name" value="Homeodomain-like_sf"/>
</dbReference>
<dbReference type="PANTHER" id="PTHR12802">
    <property type="entry name" value="SWI/SNF COMPLEX-RELATED"/>
    <property type="match status" value="1"/>
</dbReference>
<dbReference type="Pfam" id="PF00249">
    <property type="entry name" value="Myb_DNA-binding"/>
    <property type="match status" value="1"/>
</dbReference>
<dbReference type="InterPro" id="IPR017884">
    <property type="entry name" value="SANT_dom"/>
</dbReference>
<reference evidence="9 10" key="1">
    <citation type="journal article" date="2018" name="Mol. Biol. Evol.">
        <title>Analysis of the draft genome of the red seaweed Gracilariopsis chorda provides insights into genome size evolution in Rhodophyta.</title>
        <authorList>
            <person name="Lee J."/>
            <person name="Yang E.C."/>
            <person name="Graf L."/>
            <person name="Yang J.H."/>
            <person name="Qiu H."/>
            <person name="Zel Zion U."/>
            <person name="Chan C.X."/>
            <person name="Stephens T.G."/>
            <person name="Weber A.P.M."/>
            <person name="Boo G.H."/>
            <person name="Boo S.M."/>
            <person name="Kim K.M."/>
            <person name="Shin Y."/>
            <person name="Jung M."/>
            <person name="Lee S.J."/>
            <person name="Yim H.S."/>
            <person name="Lee J.H."/>
            <person name="Bhattacharya D."/>
            <person name="Yoon H.S."/>
        </authorList>
    </citation>
    <scope>NUCLEOTIDE SEQUENCE [LARGE SCALE GENOMIC DNA]</scope>
    <source>
        <strain evidence="9 10">SKKU-2015</strain>
        <tissue evidence="9">Whole body</tissue>
    </source>
</reference>
<dbReference type="GO" id="GO:0003677">
    <property type="term" value="F:DNA binding"/>
    <property type="evidence" value="ECO:0007669"/>
    <property type="project" value="UniProtKB-KW"/>
</dbReference>
<dbReference type="Proteomes" id="UP000247409">
    <property type="component" value="Unassembled WGS sequence"/>
</dbReference>